<name>A0A9P1DZI6_CUSEU</name>
<dbReference type="EMBL" id="CAMAPE010000005">
    <property type="protein sequence ID" value="CAH9067457.1"/>
    <property type="molecule type" value="Genomic_DNA"/>
</dbReference>
<protein>
    <submittedName>
        <fullName evidence="1">Uncharacterized protein</fullName>
    </submittedName>
</protein>
<proteinExistence type="predicted"/>
<dbReference type="Proteomes" id="UP001152484">
    <property type="component" value="Unassembled WGS sequence"/>
</dbReference>
<evidence type="ECO:0000313" key="1">
    <source>
        <dbReference type="EMBL" id="CAH9067457.1"/>
    </source>
</evidence>
<accession>A0A9P1DZI6</accession>
<sequence>MVIVAGAMHVHGTHNATIVFGGHTTYNQYPVPHGQTFHGQGQQGMALTGAPDVWRQSCDDDDVARRWSGGAPEMVEDGDDDKLQRWLGDTTRQRWMVELGRG</sequence>
<dbReference type="AlphaFoldDB" id="A0A9P1DZI6"/>
<keyword evidence="2" id="KW-1185">Reference proteome</keyword>
<organism evidence="1 2">
    <name type="scientific">Cuscuta europaea</name>
    <name type="common">European dodder</name>
    <dbReference type="NCBI Taxonomy" id="41803"/>
    <lineage>
        <taxon>Eukaryota</taxon>
        <taxon>Viridiplantae</taxon>
        <taxon>Streptophyta</taxon>
        <taxon>Embryophyta</taxon>
        <taxon>Tracheophyta</taxon>
        <taxon>Spermatophyta</taxon>
        <taxon>Magnoliopsida</taxon>
        <taxon>eudicotyledons</taxon>
        <taxon>Gunneridae</taxon>
        <taxon>Pentapetalae</taxon>
        <taxon>asterids</taxon>
        <taxon>lamiids</taxon>
        <taxon>Solanales</taxon>
        <taxon>Convolvulaceae</taxon>
        <taxon>Cuscuteae</taxon>
        <taxon>Cuscuta</taxon>
        <taxon>Cuscuta subgen. Cuscuta</taxon>
    </lineage>
</organism>
<gene>
    <name evidence="1" type="ORF">CEURO_LOCUS2549</name>
</gene>
<reference evidence="1" key="1">
    <citation type="submission" date="2022-07" db="EMBL/GenBank/DDBJ databases">
        <authorList>
            <person name="Macas J."/>
            <person name="Novak P."/>
            <person name="Neumann P."/>
        </authorList>
    </citation>
    <scope>NUCLEOTIDE SEQUENCE</scope>
</reference>
<comment type="caution">
    <text evidence="1">The sequence shown here is derived from an EMBL/GenBank/DDBJ whole genome shotgun (WGS) entry which is preliminary data.</text>
</comment>
<evidence type="ECO:0000313" key="2">
    <source>
        <dbReference type="Proteomes" id="UP001152484"/>
    </source>
</evidence>